<protein>
    <recommendedName>
        <fullName evidence="3">Flagellar protein FlbD</fullName>
    </recommendedName>
</protein>
<gene>
    <name evidence="1" type="ORF">ATZ99_20170</name>
</gene>
<dbReference type="STRING" id="520767.ATZ99_20170"/>
<sequence>MIEVTRLNGKKFYINAELIETVESTPDTVIKLTNDKTYLVEEPPMVIISKIIEYKRKILKGCEY</sequence>
<dbReference type="PATRIC" id="fig|520767.4.peg.2138"/>
<dbReference type="Pfam" id="PF06289">
    <property type="entry name" value="FlbD"/>
    <property type="match status" value="1"/>
</dbReference>
<accession>A0A162M9B1</accession>
<comment type="caution">
    <text evidence="1">The sequence shown here is derived from an EMBL/GenBank/DDBJ whole genome shotgun (WGS) entry which is preliminary data.</text>
</comment>
<reference evidence="1 2" key="1">
    <citation type="submission" date="2015-12" db="EMBL/GenBank/DDBJ databases">
        <title>Draft genome of Thermovenabulum gondwanense isolated from a red thermophilic microbial mat colonisisng an outflow channel of a bore well.</title>
        <authorList>
            <person name="Patel B.K."/>
        </authorList>
    </citation>
    <scope>NUCLEOTIDE SEQUENCE [LARGE SCALE GENOMIC DNA]</scope>
    <source>
        <strain evidence="1 2">R270</strain>
    </source>
</reference>
<dbReference type="EMBL" id="LOHZ01000042">
    <property type="protein sequence ID" value="KYO64581.1"/>
    <property type="molecule type" value="Genomic_DNA"/>
</dbReference>
<evidence type="ECO:0000313" key="1">
    <source>
        <dbReference type="EMBL" id="KYO64581.1"/>
    </source>
</evidence>
<organism evidence="1 2">
    <name type="scientific">Thermovenabulum gondwanense</name>
    <dbReference type="NCBI Taxonomy" id="520767"/>
    <lineage>
        <taxon>Bacteria</taxon>
        <taxon>Bacillati</taxon>
        <taxon>Bacillota</taxon>
        <taxon>Clostridia</taxon>
        <taxon>Thermosediminibacterales</taxon>
        <taxon>Thermosediminibacteraceae</taxon>
        <taxon>Thermovenabulum</taxon>
    </lineage>
</organism>
<proteinExistence type="predicted"/>
<dbReference type="AlphaFoldDB" id="A0A162M9B1"/>
<dbReference type="InterPro" id="IPR009384">
    <property type="entry name" value="SwrD-like"/>
</dbReference>
<dbReference type="OrthoDB" id="9799862at2"/>
<dbReference type="RefSeq" id="WP_068749109.1">
    <property type="nucleotide sequence ID" value="NZ_LOHZ01000042.1"/>
</dbReference>
<dbReference type="PANTHER" id="PTHR39185:SF1">
    <property type="entry name" value="SWARMING MOTILITY PROTEIN SWRD"/>
    <property type="match status" value="1"/>
</dbReference>
<keyword evidence="2" id="KW-1185">Reference proteome</keyword>
<evidence type="ECO:0000313" key="2">
    <source>
        <dbReference type="Proteomes" id="UP000075737"/>
    </source>
</evidence>
<evidence type="ECO:0008006" key="3">
    <source>
        <dbReference type="Google" id="ProtNLM"/>
    </source>
</evidence>
<dbReference type="PANTHER" id="PTHR39185">
    <property type="entry name" value="SWARMING MOTILITY PROTEIN SWRD"/>
    <property type="match status" value="1"/>
</dbReference>
<dbReference type="Proteomes" id="UP000075737">
    <property type="component" value="Unassembled WGS sequence"/>
</dbReference>
<name>A0A162M9B1_9FIRM</name>